<sequence>MDVDIEEMLDRLGAVIGPPPAGGVVPVPWELGPEVLGFQLPADYRAFADRYGMVSISDEPHIYTPSAAPSPQVGQPPGFEGFLYNTTEPYGHCAWLAEVYRDGDYDECPYPLFPAEGGLLKWGNNYNSDHFQSAMPAKRVDAEPAGREDAPEDRPAGPVVRGERLTGSQIRWR</sequence>
<organism evidence="2 3">
    <name type="scientific">Kitasatospora cystarginea</name>
    <dbReference type="NCBI Taxonomy" id="58350"/>
    <lineage>
        <taxon>Bacteria</taxon>
        <taxon>Bacillati</taxon>
        <taxon>Actinomycetota</taxon>
        <taxon>Actinomycetes</taxon>
        <taxon>Kitasatosporales</taxon>
        <taxon>Streptomycetaceae</taxon>
        <taxon>Kitasatospora</taxon>
    </lineage>
</organism>
<accession>A0ABP5RZF4</accession>
<name>A0ABP5RZF4_9ACTN</name>
<evidence type="ECO:0000313" key="3">
    <source>
        <dbReference type="Proteomes" id="UP001500305"/>
    </source>
</evidence>
<evidence type="ECO:0000313" key="2">
    <source>
        <dbReference type="EMBL" id="GAA2283104.1"/>
    </source>
</evidence>
<gene>
    <name evidence="2" type="ORF">GCM10010430_80910</name>
</gene>
<comment type="caution">
    <text evidence="2">The sequence shown here is derived from an EMBL/GenBank/DDBJ whole genome shotgun (WGS) entry which is preliminary data.</text>
</comment>
<evidence type="ECO:0000256" key="1">
    <source>
        <dbReference type="SAM" id="MobiDB-lite"/>
    </source>
</evidence>
<feature type="region of interest" description="Disordered" evidence="1">
    <location>
        <begin position="136"/>
        <end position="173"/>
    </location>
</feature>
<feature type="compositionally biased region" description="Basic and acidic residues" evidence="1">
    <location>
        <begin position="138"/>
        <end position="155"/>
    </location>
</feature>
<dbReference type="Proteomes" id="UP001500305">
    <property type="component" value="Unassembled WGS sequence"/>
</dbReference>
<proteinExistence type="predicted"/>
<reference evidence="3" key="1">
    <citation type="journal article" date="2019" name="Int. J. Syst. Evol. Microbiol.">
        <title>The Global Catalogue of Microorganisms (GCM) 10K type strain sequencing project: providing services to taxonomists for standard genome sequencing and annotation.</title>
        <authorList>
            <consortium name="The Broad Institute Genomics Platform"/>
            <consortium name="The Broad Institute Genome Sequencing Center for Infectious Disease"/>
            <person name="Wu L."/>
            <person name="Ma J."/>
        </authorList>
    </citation>
    <scope>NUCLEOTIDE SEQUENCE [LARGE SCALE GENOMIC DNA]</scope>
    <source>
        <strain evidence="3">JCM 7356</strain>
    </source>
</reference>
<protein>
    <recommendedName>
        <fullName evidence="4">Knr4/Smi1-like domain-containing protein</fullName>
    </recommendedName>
</protein>
<keyword evidence="3" id="KW-1185">Reference proteome</keyword>
<dbReference type="EMBL" id="BAAATR010000114">
    <property type="protein sequence ID" value="GAA2283104.1"/>
    <property type="molecule type" value="Genomic_DNA"/>
</dbReference>
<evidence type="ECO:0008006" key="4">
    <source>
        <dbReference type="Google" id="ProtNLM"/>
    </source>
</evidence>